<dbReference type="EMBL" id="CACVKT020008762">
    <property type="protein sequence ID" value="CAC5417562.1"/>
    <property type="molecule type" value="Genomic_DNA"/>
</dbReference>
<accession>A0A6J8ED34</accession>
<protein>
    <recommendedName>
        <fullName evidence="1">Mutator-like transposase domain-containing protein</fullName>
    </recommendedName>
</protein>
<evidence type="ECO:0000313" key="2">
    <source>
        <dbReference type="EMBL" id="CAC5417562.1"/>
    </source>
</evidence>
<dbReference type="AlphaFoldDB" id="A0A6J8ED34"/>
<feature type="domain" description="Mutator-like transposase" evidence="1">
    <location>
        <begin position="141"/>
        <end position="427"/>
    </location>
</feature>
<organism evidence="2 3">
    <name type="scientific">Mytilus coruscus</name>
    <name type="common">Sea mussel</name>
    <dbReference type="NCBI Taxonomy" id="42192"/>
    <lineage>
        <taxon>Eukaryota</taxon>
        <taxon>Metazoa</taxon>
        <taxon>Spiralia</taxon>
        <taxon>Lophotrochozoa</taxon>
        <taxon>Mollusca</taxon>
        <taxon>Bivalvia</taxon>
        <taxon>Autobranchia</taxon>
        <taxon>Pteriomorphia</taxon>
        <taxon>Mytilida</taxon>
        <taxon>Mytiloidea</taxon>
        <taxon>Mytilidae</taxon>
        <taxon>Mytilinae</taxon>
        <taxon>Mytilus</taxon>
    </lineage>
</organism>
<sequence length="427" mass="48966">MTDHKQNHVIDYDCMHPANITAHFNMFKCPLIDESKATKTEEKKVINKPDADEKRITNDGIQKNEEMVSIKCGRQKSEFECHLNVQEDFKIKLIRKFRSLKRNKAKRINLWHKCSKKNYYIYRSKEGKYQKHKITNITASGYRLINLKSMQDHFTEITTHTMFCEAARTIAYNGGSAINLESQLSSYGLAFILSARCTGCQKQFVLETSPKLKTEGSNHYDINVRATWGSLTSGNGLAQLNELMSTMDSPSMTQKTFSTIENEINHWWENMLEEDLKCAIEEEKCIAIENNRFHEGVPSISVICDGGWSKRSHKHTYNALGGVAIIIGVETQKILHVGVRNKFCYICNKAKTLKLDVEEHECFKNWDKSSQAMEADIIVEGFLKADKHGIRYMHLIGDGDSSVYSQIQQKVPVWGKHVKKIECESHL</sequence>
<proteinExistence type="predicted"/>
<evidence type="ECO:0000259" key="1">
    <source>
        <dbReference type="Pfam" id="PF20700"/>
    </source>
</evidence>
<name>A0A6J8ED34_MYTCO</name>
<dbReference type="Pfam" id="PF20700">
    <property type="entry name" value="Mutator"/>
    <property type="match status" value="1"/>
</dbReference>
<keyword evidence="3" id="KW-1185">Reference proteome</keyword>
<evidence type="ECO:0000313" key="3">
    <source>
        <dbReference type="Proteomes" id="UP000507470"/>
    </source>
</evidence>
<dbReference type="Proteomes" id="UP000507470">
    <property type="component" value="Unassembled WGS sequence"/>
</dbReference>
<reference evidence="2 3" key="1">
    <citation type="submission" date="2020-06" db="EMBL/GenBank/DDBJ databases">
        <authorList>
            <person name="Li R."/>
            <person name="Bekaert M."/>
        </authorList>
    </citation>
    <scope>NUCLEOTIDE SEQUENCE [LARGE SCALE GENOMIC DNA]</scope>
    <source>
        <strain evidence="3">wild</strain>
    </source>
</reference>
<gene>
    <name evidence="2" type="ORF">MCOR_50056</name>
</gene>
<dbReference type="OrthoDB" id="6056408at2759"/>
<dbReference type="InterPro" id="IPR049012">
    <property type="entry name" value="Mutator_transp_dom"/>
</dbReference>